<keyword evidence="1" id="KW-1185">Reference proteome</keyword>
<protein>
    <submittedName>
        <fullName evidence="2">Uncharacterized protein</fullName>
    </submittedName>
</protein>
<evidence type="ECO:0000313" key="2">
    <source>
        <dbReference type="WBParaSite" id="Hba_01504"/>
    </source>
</evidence>
<dbReference type="Proteomes" id="UP000095283">
    <property type="component" value="Unplaced"/>
</dbReference>
<evidence type="ECO:0000313" key="1">
    <source>
        <dbReference type="Proteomes" id="UP000095283"/>
    </source>
</evidence>
<sequence length="92" mass="11031">MLTNIVAGIEVLFERVRNVKIKKNINKKMENLEVCEPTQAELEAKQREEAIQRIRNFEVINLNRIYLFYQLSWKLRDFSRILIIGLLLGFFF</sequence>
<organism evidence="1 2">
    <name type="scientific">Heterorhabditis bacteriophora</name>
    <name type="common">Entomopathogenic nematode worm</name>
    <dbReference type="NCBI Taxonomy" id="37862"/>
    <lineage>
        <taxon>Eukaryota</taxon>
        <taxon>Metazoa</taxon>
        <taxon>Ecdysozoa</taxon>
        <taxon>Nematoda</taxon>
        <taxon>Chromadorea</taxon>
        <taxon>Rhabditida</taxon>
        <taxon>Rhabditina</taxon>
        <taxon>Rhabditomorpha</taxon>
        <taxon>Strongyloidea</taxon>
        <taxon>Heterorhabditidae</taxon>
        <taxon>Heterorhabditis</taxon>
    </lineage>
</organism>
<accession>A0A1I7WA21</accession>
<reference evidence="2" key="1">
    <citation type="submission" date="2016-11" db="UniProtKB">
        <authorList>
            <consortium name="WormBaseParasite"/>
        </authorList>
    </citation>
    <scope>IDENTIFICATION</scope>
</reference>
<dbReference type="AlphaFoldDB" id="A0A1I7WA21"/>
<dbReference type="WBParaSite" id="Hba_01504">
    <property type="protein sequence ID" value="Hba_01504"/>
    <property type="gene ID" value="Hba_01504"/>
</dbReference>
<name>A0A1I7WA21_HETBA</name>
<proteinExistence type="predicted"/>